<proteinExistence type="predicted"/>
<accession>A0AAV8Y768</accession>
<dbReference type="Gene3D" id="3.40.50.1820">
    <property type="entry name" value="alpha/beta hydrolase"/>
    <property type="match status" value="1"/>
</dbReference>
<comment type="caution">
    <text evidence="1">The sequence shown here is derived from an EMBL/GenBank/DDBJ whole genome shotgun (WGS) entry which is preliminary data.</text>
</comment>
<dbReference type="InterPro" id="IPR029058">
    <property type="entry name" value="AB_hydrolase_fold"/>
</dbReference>
<dbReference type="AlphaFoldDB" id="A0AAV8Y768"/>
<gene>
    <name evidence="1" type="ORF">NQ314_008632</name>
</gene>
<evidence type="ECO:0000313" key="2">
    <source>
        <dbReference type="Proteomes" id="UP001162156"/>
    </source>
</evidence>
<evidence type="ECO:0000313" key="1">
    <source>
        <dbReference type="EMBL" id="KAJ8947329.1"/>
    </source>
</evidence>
<dbReference type="EMBL" id="JANEYF010002382">
    <property type="protein sequence ID" value="KAJ8947329.1"/>
    <property type="molecule type" value="Genomic_DNA"/>
</dbReference>
<dbReference type="Proteomes" id="UP001162156">
    <property type="component" value="Unassembled WGS sequence"/>
</dbReference>
<keyword evidence="2" id="KW-1185">Reference proteome</keyword>
<organism evidence="1 2">
    <name type="scientific">Rhamnusium bicolor</name>
    <dbReference type="NCBI Taxonomy" id="1586634"/>
    <lineage>
        <taxon>Eukaryota</taxon>
        <taxon>Metazoa</taxon>
        <taxon>Ecdysozoa</taxon>
        <taxon>Arthropoda</taxon>
        <taxon>Hexapoda</taxon>
        <taxon>Insecta</taxon>
        <taxon>Pterygota</taxon>
        <taxon>Neoptera</taxon>
        <taxon>Endopterygota</taxon>
        <taxon>Coleoptera</taxon>
        <taxon>Polyphaga</taxon>
        <taxon>Cucujiformia</taxon>
        <taxon>Chrysomeloidea</taxon>
        <taxon>Cerambycidae</taxon>
        <taxon>Lepturinae</taxon>
        <taxon>Rhagiini</taxon>
        <taxon>Rhamnusium</taxon>
    </lineage>
</organism>
<protein>
    <submittedName>
        <fullName evidence="1">Uncharacterized protein</fullName>
    </submittedName>
</protein>
<name>A0AAV8Y768_9CUCU</name>
<sequence>MFINPTPDVDPLFQNITWLRVTDEKSMKSLEIGEDLRALRNYRSEYIKFWDRLYEKYTQKPYNV</sequence>
<reference evidence="1" key="1">
    <citation type="journal article" date="2023" name="Insect Mol. Biol.">
        <title>Genome sequencing provides insights into the evolution of gene families encoding plant cell wall-degrading enzymes in longhorned beetles.</title>
        <authorList>
            <person name="Shin N.R."/>
            <person name="Okamura Y."/>
            <person name="Kirsch R."/>
            <person name="Pauchet Y."/>
        </authorList>
    </citation>
    <scope>NUCLEOTIDE SEQUENCE</scope>
    <source>
        <strain evidence="1">RBIC_L_NR</strain>
    </source>
</reference>